<evidence type="ECO:0000313" key="3">
    <source>
        <dbReference type="Proteomes" id="UP001239445"/>
    </source>
</evidence>
<evidence type="ECO:0000256" key="1">
    <source>
        <dbReference type="SAM" id="MobiDB-lite"/>
    </source>
</evidence>
<feature type="region of interest" description="Disordered" evidence="1">
    <location>
        <begin position="196"/>
        <end position="219"/>
    </location>
</feature>
<keyword evidence="3" id="KW-1185">Reference proteome</keyword>
<dbReference type="AlphaFoldDB" id="A0AAJ0FF34"/>
<protein>
    <submittedName>
        <fullName evidence="2">Uncharacterized protein</fullName>
    </submittedName>
</protein>
<sequence length="219" mass="23827">MTFSNFSATARKPRIVVAGPMHRRARLEMTRMASCSLTCKYGGHATRQQGFCAWGFARPACQYFQVAGGLFYVLRCMLLQMIAEGRRTRDLPGSSGQDGMPAPFPLVNQTSCLHPRVFGSIMGRDSAAATWGDTCSWPRDALDEMSHCSELTLRLISRDPLNSRSGLRSAPGSVPMLSTRPPRIYAHMLPALPAPSLPGSGSGASRDSRSRVGGYNMAR</sequence>
<dbReference type="EMBL" id="MU839827">
    <property type="protein sequence ID" value="KAK1760948.1"/>
    <property type="molecule type" value="Genomic_DNA"/>
</dbReference>
<organism evidence="2 3">
    <name type="scientific">Echria macrotheca</name>
    <dbReference type="NCBI Taxonomy" id="438768"/>
    <lineage>
        <taxon>Eukaryota</taxon>
        <taxon>Fungi</taxon>
        <taxon>Dikarya</taxon>
        <taxon>Ascomycota</taxon>
        <taxon>Pezizomycotina</taxon>
        <taxon>Sordariomycetes</taxon>
        <taxon>Sordariomycetidae</taxon>
        <taxon>Sordariales</taxon>
        <taxon>Schizotheciaceae</taxon>
        <taxon>Echria</taxon>
    </lineage>
</organism>
<gene>
    <name evidence="2" type="ORF">QBC47DRAFT_18706</name>
</gene>
<reference evidence="2" key="1">
    <citation type="submission" date="2023-06" db="EMBL/GenBank/DDBJ databases">
        <title>Genome-scale phylogeny and comparative genomics of the fungal order Sordariales.</title>
        <authorList>
            <consortium name="Lawrence Berkeley National Laboratory"/>
            <person name="Hensen N."/>
            <person name="Bonometti L."/>
            <person name="Westerberg I."/>
            <person name="Brannstrom I.O."/>
            <person name="Guillou S."/>
            <person name="Cros-Aarteil S."/>
            <person name="Calhoun S."/>
            <person name="Haridas S."/>
            <person name="Kuo A."/>
            <person name="Mondo S."/>
            <person name="Pangilinan J."/>
            <person name="Riley R."/>
            <person name="Labutti K."/>
            <person name="Andreopoulos B."/>
            <person name="Lipzen A."/>
            <person name="Chen C."/>
            <person name="Yanf M."/>
            <person name="Daum C."/>
            <person name="Ng V."/>
            <person name="Clum A."/>
            <person name="Steindorff A."/>
            <person name="Ohm R."/>
            <person name="Martin F."/>
            <person name="Silar P."/>
            <person name="Natvig D."/>
            <person name="Lalanne C."/>
            <person name="Gautier V."/>
            <person name="Ament-Velasquez S.L."/>
            <person name="Kruys A."/>
            <person name="Hutchinson M.I."/>
            <person name="Powell A.J."/>
            <person name="Barry K."/>
            <person name="Miller A.N."/>
            <person name="Grigoriev I.V."/>
            <person name="Debuchy R."/>
            <person name="Gladieux P."/>
            <person name="Thoren M.H."/>
            <person name="Johannesson H."/>
        </authorList>
    </citation>
    <scope>NUCLEOTIDE SEQUENCE</scope>
    <source>
        <strain evidence="2">PSN4</strain>
    </source>
</reference>
<name>A0AAJ0FF34_9PEZI</name>
<evidence type="ECO:0000313" key="2">
    <source>
        <dbReference type="EMBL" id="KAK1760948.1"/>
    </source>
</evidence>
<proteinExistence type="predicted"/>
<comment type="caution">
    <text evidence="2">The sequence shown here is derived from an EMBL/GenBank/DDBJ whole genome shotgun (WGS) entry which is preliminary data.</text>
</comment>
<dbReference type="Proteomes" id="UP001239445">
    <property type="component" value="Unassembled WGS sequence"/>
</dbReference>
<accession>A0AAJ0FF34</accession>